<proteinExistence type="predicted"/>
<dbReference type="EC" id="2.7.13.3" evidence="3"/>
<dbReference type="InterPro" id="IPR004358">
    <property type="entry name" value="Sig_transdc_His_kin-like_C"/>
</dbReference>
<evidence type="ECO:0000256" key="10">
    <source>
        <dbReference type="SAM" id="Phobius"/>
    </source>
</evidence>
<organism evidence="13 14">
    <name type="scientific">Sphingomonas faeni</name>
    <dbReference type="NCBI Taxonomy" id="185950"/>
    <lineage>
        <taxon>Bacteria</taxon>
        <taxon>Pseudomonadati</taxon>
        <taxon>Pseudomonadota</taxon>
        <taxon>Alphaproteobacteria</taxon>
        <taxon>Sphingomonadales</taxon>
        <taxon>Sphingomonadaceae</taxon>
        <taxon>Sphingomonas</taxon>
    </lineage>
</organism>
<evidence type="ECO:0000256" key="4">
    <source>
        <dbReference type="ARBA" id="ARBA00022475"/>
    </source>
</evidence>
<dbReference type="GO" id="GO:0005524">
    <property type="term" value="F:ATP binding"/>
    <property type="evidence" value="ECO:0007669"/>
    <property type="project" value="UniProtKB-KW"/>
</dbReference>
<feature type="transmembrane region" description="Helical" evidence="10">
    <location>
        <begin position="25"/>
        <end position="50"/>
    </location>
</feature>
<comment type="caution">
    <text evidence="13">The sequence shown here is derived from an EMBL/GenBank/DDBJ whole genome shotgun (WGS) entry which is preliminary data.</text>
</comment>
<feature type="domain" description="Histidine kinase" evidence="11">
    <location>
        <begin position="263"/>
        <end position="459"/>
    </location>
</feature>
<gene>
    <name evidence="13" type="ORF">C8J25_103291</name>
</gene>
<keyword evidence="4" id="KW-1003">Cell membrane</keyword>
<name>A0A2T5U7V0_9SPHN</name>
<dbReference type="Proteomes" id="UP000244013">
    <property type="component" value="Unassembled WGS sequence"/>
</dbReference>
<keyword evidence="10" id="KW-0472">Membrane</keyword>
<dbReference type="InterPro" id="IPR003661">
    <property type="entry name" value="HisK_dim/P_dom"/>
</dbReference>
<evidence type="ECO:0000256" key="9">
    <source>
        <dbReference type="ARBA" id="ARBA00022840"/>
    </source>
</evidence>
<evidence type="ECO:0000256" key="2">
    <source>
        <dbReference type="ARBA" id="ARBA00004651"/>
    </source>
</evidence>
<dbReference type="GeneID" id="91005636"/>
<keyword evidence="10" id="KW-0812">Transmembrane</keyword>
<keyword evidence="7" id="KW-0547">Nucleotide-binding</keyword>
<dbReference type="SMART" id="SM00387">
    <property type="entry name" value="HATPase_c"/>
    <property type="match status" value="1"/>
</dbReference>
<dbReference type="CDD" id="cd06225">
    <property type="entry name" value="HAMP"/>
    <property type="match status" value="1"/>
</dbReference>
<accession>A0A2T5U7V0</accession>
<comment type="catalytic activity">
    <reaction evidence="1">
        <text>ATP + protein L-histidine = ADP + protein N-phospho-L-histidine.</text>
        <dbReference type="EC" id="2.7.13.3"/>
    </reaction>
</comment>
<dbReference type="PROSITE" id="PS50885">
    <property type="entry name" value="HAMP"/>
    <property type="match status" value="1"/>
</dbReference>
<dbReference type="PROSITE" id="PS50109">
    <property type="entry name" value="HIS_KIN"/>
    <property type="match status" value="1"/>
</dbReference>
<dbReference type="InterPro" id="IPR003660">
    <property type="entry name" value="HAMP_dom"/>
</dbReference>
<dbReference type="InterPro" id="IPR050980">
    <property type="entry name" value="2C_sensor_his_kinase"/>
</dbReference>
<dbReference type="InterPro" id="IPR036890">
    <property type="entry name" value="HATPase_C_sf"/>
</dbReference>
<protein>
    <recommendedName>
        <fullName evidence="3">histidine kinase</fullName>
        <ecNumber evidence="3">2.7.13.3</ecNumber>
    </recommendedName>
</protein>
<dbReference type="InterPro" id="IPR003594">
    <property type="entry name" value="HATPase_dom"/>
</dbReference>
<dbReference type="Pfam" id="PF02518">
    <property type="entry name" value="HATPase_c"/>
    <property type="match status" value="1"/>
</dbReference>
<dbReference type="GO" id="GO:0005886">
    <property type="term" value="C:plasma membrane"/>
    <property type="evidence" value="ECO:0007669"/>
    <property type="project" value="UniProtKB-SubCell"/>
</dbReference>
<dbReference type="SUPFAM" id="SSF55874">
    <property type="entry name" value="ATPase domain of HSP90 chaperone/DNA topoisomerase II/histidine kinase"/>
    <property type="match status" value="1"/>
</dbReference>
<dbReference type="PANTHER" id="PTHR44936:SF10">
    <property type="entry name" value="SENSOR PROTEIN RSTB"/>
    <property type="match status" value="1"/>
</dbReference>
<keyword evidence="8 13" id="KW-0418">Kinase</keyword>
<dbReference type="SMART" id="SM00304">
    <property type="entry name" value="HAMP"/>
    <property type="match status" value="1"/>
</dbReference>
<feature type="domain" description="HAMP" evidence="12">
    <location>
        <begin position="203"/>
        <end position="255"/>
    </location>
</feature>
<evidence type="ECO:0000256" key="7">
    <source>
        <dbReference type="ARBA" id="ARBA00022741"/>
    </source>
</evidence>
<evidence type="ECO:0000256" key="5">
    <source>
        <dbReference type="ARBA" id="ARBA00022553"/>
    </source>
</evidence>
<feature type="transmembrane region" description="Helical" evidence="10">
    <location>
        <begin position="183"/>
        <end position="202"/>
    </location>
</feature>
<evidence type="ECO:0000313" key="13">
    <source>
        <dbReference type="EMBL" id="PTW47572.1"/>
    </source>
</evidence>
<dbReference type="SUPFAM" id="SSF47384">
    <property type="entry name" value="Homodimeric domain of signal transducing histidine kinase"/>
    <property type="match status" value="1"/>
</dbReference>
<keyword evidence="9" id="KW-0067">ATP-binding</keyword>
<keyword evidence="10" id="KW-1133">Transmembrane helix</keyword>
<keyword evidence="6" id="KW-0808">Transferase</keyword>
<dbReference type="InterPro" id="IPR036097">
    <property type="entry name" value="HisK_dim/P_sf"/>
</dbReference>
<dbReference type="InterPro" id="IPR005467">
    <property type="entry name" value="His_kinase_dom"/>
</dbReference>
<dbReference type="AlphaFoldDB" id="A0A2T5U7V0"/>
<dbReference type="Gene3D" id="1.10.287.130">
    <property type="match status" value="1"/>
</dbReference>
<dbReference type="RefSeq" id="WP_244186885.1">
    <property type="nucleotide sequence ID" value="NZ_QAYE01000003.1"/>
</dbReference>
<comment type="subcellular location">
    <subcellularLocation>
        <location evidence="2">Cell membrane</location>
        <topology evidence="2">Multi-pass membrane protein</topology>
    </subcellularLocation>
</comment>
<dbReference type="Gene3D" id="3.30.565.10">
    <property type="entry name" value="Histidine kinase-like ATPase, C-terminal domain"/>
    <property type="match status" value="1"/>
</dbReference>
<dbReference type="PRINTS" id="PR00344">
    <property type="entry name" value="BCTRLSENSOR"/>
</dbReference>
<evidence type="ECO:0000259" key="11">
    <source>
        <dbReference type="PROSITE" id="PS50109"/>
    </source>
</evidence>
<evidence type="ECO:0000259" key="12">
    <source>
        <dbReference type="PROSITE" id="PS50885"/>
    </source>
</evidence>
<evidence type="ECO:0000256" key="3">
    <source>
        <dbReference type="ARBA" id="ARBA00012438"/>
    </source>
</evidence>
<dbReference type="Pfam" id="PF00672">
    <property type="entry name" value="HAMP"/>
    <property type="match status" value="1"/>
</dbReference>
<reference evidence="13 14" key="1">
    <citation type="submission" date="2018-04" db="EMBL/GenBank/DDBJ databases">
        <title>Genomic Encyclopedia of Type Strains, Phase III (KMG-III): the genomes of soil and plant-associated and newly described type strains.</title>
        <authorList>
            <person name="Whitman W."/>
        </authorList>
    </citation>
    <scope>NUCLEOTIDE SEQUENCE [LARGE SCALE GENOMIC DNA]</scope>
    <source>
        <strain evidence="13 14">MA-olki</strain>
    </source>
</reference>
<evidence type="ECO:0000256" key="6">
    <source>
        <dbReference type="ARBA" id="ARBA00022679"/>
    </source>
</evidence>
<keyword evidence="5" id="KW-0597">Phosphoprotein</keyword>
<evidence type="ECO:0000256" key="1">
    <source>
        <dbReference type="ARBA" id="ARBA00000085"/>
    </source>
</evidence>
<dbReference type="CDD" id="cd00075">
    <property type="entry name" value="HATPase"/>
    <property type="match status" value="1"/>
</dbReference>
<evidence type="ECO:0000313" key="14">
    <source>
        <dbReference type="Proteomes" id="UP000244013"/>
    </source>
</evidence>
<dbReference type="PANTHER" id="PTHR44936">
    <property type="entry name" value="SENSOR PROTEIN CREC"/>
    <property type="match status" value="1"/>
</dbReference>
<sequence>MRDQKATAAKIDQPMRRNPQRSWPMFLRIFVLGLTTVFLVQILNFAIVLLMPPPRPQIFTANRVAAVARTGRDPTGQLKVEIATGPPHPTDNPRDARLAESIAADLGLPRTKVTVETERSAMPLFAGALRPPLPLGMGRSAHLPQSFDNALFGPFVVSIETPSGRWRVIRPTHTTIGPWRMRIVLWFLVAMVVAAAVAWVMARRVVKPIALFAAAAERLGRDPRAEPLPIVGPPEIAEAATAFNLMQERLNRYVEDRTTLIAAVAHDLRTPLMRLSLRLEKAPDDIRAASEGDIQEMSERIGSAMAFVRDMTRHVRRQRLDLRSLAESVADDFADRGDAVALLPGDPLALEGDAPSLKALIANLVGNAVKYAGHAEVEVRCEGGVAIVEVCDSGPGMAPADLARAFEPFFRAEQSRNRDTGGSGLGLASVRAVARAHGGDATIENRPGVGLLARVTLPI</sequence>
<dbReference type="CDD" id="cd00082">
    <property type="entry name" value="HisKA"/>
    <property type="match status" value="1"/>
</dbReference>
<dbReference type="GO" id="GO:0000155">
    <property type="term" value="F:phosphorelay sensor kinase activity"/>
    <property type="evidence" value="ECO:0007669"/>
    <property type="project" value="InterPro"/>
</dbReference>
<dbReference type="EMBL" id="QAYE01000003">
    <property type="protein sequence ID" value="PTW47572.1"/>
    <property type="molecule type" value="Genomic_DNA"/>
</dbReference>
<evidence type="ECO:0000256" key="8">
    <source>
        <dbReference type="ARBA" id="ARBA00022777"/>
    </source>
</evidence>